<comment type="caution">
    <text evidence="5">The sequence shown here is derived from an EMBL/GenBank/DDBJ whole genome shotgun (WGS) entry which is preliminary data.</text>
</comment>
<dbReference type="PANTHER" id="PTHR31908">
    <property type="entry name" value="PROTEIN CROWDED NUCLEI 4"/>
    <property type="match status" value="1"/>
</dbReference>
<keyword evidence="1" id="KW-0175">Coiled coil</keyword>
<dbReference type="AlphaFoldDB" id="A0AAV5M304"/>
<sequence>MNAIDVQKKCVVHHHGGILFQLENALHDVQEEQGQIKLSSELKLANSNSVVVGIEEKSFEVDKRMCAAEAKLAEVNRKNTELEMKP</sequence>
<dbReference type="Proteomes" id="UP001054252">
    <property type="component" value="Unassembled WGS sequence"/>
</dbReference>
<evidence type="ECO:0000256" key="3">
    <source>
        <dbReference type="ARBA" id="ARBA00024186"/>
    </source>
</evidence>
<evidence type="ECO:0000256" key="1">
    <source>
        <dbReference type="ARBA" id="ARBA00023054"/>
    </source>
</evidence>
<dbReference type="GO" id="GO:0006997">
    <property type="term" value="P:nucleus organization"/>
    <property type="evidence" value="ECO:0007669"/>
    <property type="project" value="InterPro"/>
</dbReference>
<comment type="similarity">
    <text evidence="4">Belongs to the CRWN family.</text>
</comment>
<dbReference type="PANTHER" id="PTHR31908:SF9">
    <property type="entry name" value="PROTEIN CROWDED NUCLEI 3"/>
    <property type="match status" value="1"/>
</dbReference>
<organism evidence="5 6">
    <name type="scientific">Rubroshorea leprosula</name>
    <dbReference type="NCBI Taxonomy" id="152421"/>
    <lineage>
        <taxon>Eukaryota</taxon>
        <taxon>Viridiplantae</taxon>
        <taxon>Streptophyta</taxon>
        <taxon>Embryophyta</taxon>
        <taxon>Tracheophyta</taxon>
        <taxon>Spermatophyta</taxon>
        <taxon>Magnoliopsida</taxon>
        <taxon>eudicotyledons</taxon>
        <taxon>Gunneridae</taxon>
        <taxon>Pentapetalae</taxon>
        <taxon>rosids</taxon>
        <taxon>malvids</taxon>
        <taxon>Malvales</taxon>
        <taxon>Dipterocarpaceae</taxon>
        <taxon>Rubroshorea</taxon>
    </lineage>
</organism>
<dbReference type="GO" id="GO:0005652">
    <property type="term" value="C:nuclear lamina"/>
    <property type="evidence" value="ECO:0007669"/>
    <property type="project" value="UniProtKB-SubCell"/>
</dbReference>
<evidence type="ECO:0000313" key="5">
    <source>
        <dbReference type="EMBL" id="GKV43890.1"/>
    </source>
</evidence>
<keyword evidence="2" id="KW-0539">Nucleus</keyword>
<evidence type="ECO:0000313" key="6">
    <source>
        <dbReference type="Proteomes" id="UP001054252"/>
    </source>
</evidence>
<name>A0AAV5M304_9ROSI</name>
<reference evidence="5 6" key="1">
    <citation type="journal article" date="2021" name="Commun. Biol.">
        <title>The genome of Shorea leprosula (Dipterocarpaceae) highlights the ecological relevance of drought in aseasonal tropical rainforests.</title>
        <authorList>
            <person name="Ng K.K.S."/>
            <person name="Kobayashi M.J."/>
            <person name="Fawcett J.A."/>
            <person name="Hatakeyama M."/>
            <person name="Paape T."/>
            <person name="Ng C.H."/>
            <person name="Ang C.C."/>
            <person name="Tnah L.H."/>
            <person name="Lee C.T."/>
            <person name="Nishiyama T."/>
            <person name="Sese J."/>
            <person name="O'Brien M.J."/>
            <person name="Copetti D."/>
            <person name="Mohd Noor M.I."/>
            <person name="Ong R.C."/>
            <person name="Putra M."/>
            <person name="Sireger I.Z."/>
            <person name="Indrioko S."/>
            <person name="Kosugi Y."/>
            <person name="Izuno A."/>
            <person name="Isagi Y."/>
            <person name="Lee S.L."/>
            <person name="Shimizu K.K."/>
        </authorList>
    </citation>
    <scope>NUCLEOTIDE SEQUENCE [LARGE SCALE GENOMIC DNA]</scope>
    <source>
        <strain evidence="5">214</strain>
    </source>
</reference>
<dbReference type="InterPro" id="IPR040418">
    <property type="entry name" value="CRWN"/>
</dbReference>
<keyword evidence="6" id="KW-1185">Reference proteome</keyword>
<evidence type="ECO:0000256" key="4">
    <source>
        <dbReference type="ARBA" id="ARBA00024208"/>
    </source>
</evidence>
<dbReference type="EMBL" id="BPVZ01000174">
    <property type="protein sequence ID" value="GKV43890.1"/>
    <property type="molecule type" value="Genomic_DNA"/>
</dbReference>
<protein>
    <submittedName>
        <fullName evidence="5">Uncharacterized protein</fullName>
    </submittedName>
</protein>
<accession>A0AAV5M304</accession>
<proteinExistence type="inferred from homology"/>
<evidence type="ECO:0000256" key="2">
    <source>
        <dbReference type="ARBA" id="ARBA00023242"/>
    </source>
</evidence>
<comment type="subcellular location">
    <subcellularLocation>
        <location evidence="3">Nucleus lamina</location>
    </subcellularLocation>
</comment>
<gene>
    <name evidence="5" type="ORF">SLEP1_g51136</name>
</gene>